<proteinExistence type="predicted"/>
<evidence type="ECO:0000256" key="2">
    <source>
        <dbReference type="SAM" id="Coils"/>
    </source>
</evidence>
<dbReference type="PANTHER" id="PTHR37813">
    <property type="entry name" value="FELS-2 PROPHAGE PROTEIN"/>
    <property type="match status" value="1"/>
</dbReference>
<dbReference type="PANTHER" id="PTHR37813:SF1">
    <property type="entry name" value="FELS-2 PROPHAGE PROTEIN"/>
    <property type="match status" value="1"/>
</dbReference>
<dbReference type="RefSeq" id="WP_066052071.1">
    <property type="nucleotide sequence ID" value="NZ_CP014223.1"/>
</dbReference>
<reference evidence="7" key="2">
    <citation type="submission" date="2016-01" db="EMBL/GenBank/DDBJ databases">
        <authorList>
            <person name="Poehlein A."/>
            <person name="Schlien K."/>
            <person name="Gottschalk G."/>
            <person name="Buckel W."/>
            <person name="Daniel R."/>
        </authorList>
    </citation>
    <scope>NUCLEOTIDE SEQUENCE [LARGE SCALE GENOMIC DNA]</scope>
    <source>
        <strain evidence="7">X2</strain>
    </source>
</reference>
<dbReference type="Pfam" id="PF10145">
    <property type="entry name" value="PhageMin_Tail"/>
    <property type="match status" value="1"/>
</dbReference>
<dbReference type="InterPro" id="IPR010090">
    <property type="entry name" value="Phage_tape_meas"/>
</dbReference>
<feature type="coiled-coil region" evidence="2">
    <location>
        <begin position="14"/>
        <end position="97"/>
    </location>
</feature>
<dbReference type="EMBL" id="CP014223">
    <property type="protein sequence ID" value="AMJ41979.1"/>
    <property type="molecule type" value="Genomic_DNA"/>
</dbReference>
<keyword evidence="7" id="KW-1185">Reference proteome</keyword>
<reference evidence="6" key="3">
    <citation type="submission" date="2016-11" db="EMBL/GenBank/DDBJ databases">
        <authorList>
            <person name="Varghese N."/>
            <person name="Submissions S."/>
        </authorList>
    </citation>
    <scope>NUCLEOTIDE SEQUENCE</scope>
    <source>
        <strain evidence="6">DSM 1682</strain>
    </source>
</reference>
<name>A0A0X8VDG0_ANAPI</name>
<protein>
    <submittedName>
        <fullName evidence="5">Chromosome partition protein Smc</fullName>
    </submittedName>
    <submittedName>
        <fullName evidence="6">Phage tail tape measure protein, TP901 family, core region</fullName>
    </submittedName>
</protein>
<reference evidence="8" key="4">
    <citation type="submission" date="2016-11" db="EMBL/GenBank/DDBJ databases">
        <authorList>
            <person name="Jaros S."/>
            <person name="Januszkiewicz K."/>
            <person name="Wedrychowicz H."/>
        </authorList>
    </citation>
    <scope>NUCLEOTIDE SEQUENCE [LARGE SCALE GENOMIC DNA]</scope>
    <source>
        <strain evidence="8">DSM 1682</strain>
    </source>
</reference>
<dbReference type="OrthoDB" id="2015953at2"/>
<dbReference type="Proteomes" id="UP000184204">
    <property type="component" value="Unassembled WGS sequence"/>
</dbReference>
<dbReference type="KEGG" id="cpro:CPRO_24130"/>
<dbReference type="NCBIfam" id="TIGR01760">
    <property type="entry name" value="tape_meas_TP901"/>
    <property type="match status" value="1"/>
</dbReference>
<evidence type="ECO:0000313" key="6">
    <source>
        <dbReference type="EMBL" id="SHF03734.1"/>
    </source>
</evidence>
<accession>A0A0X8VDG0</accession>
<keyword evidence="2" id="KW-0175">Coiled coil</keyword>
<evidence type="ECO:0000313" key="5">
    <source>
        <dbReference type="EMBL" id="AMJ41979.1"/>
    </source>
</evidence>
<feature type="domain" description="Phage tail tape measure protein" evidence="4">
    <location>
        <begin position="214"/>
        <end position="381"/>
    </location>
</feature>
<dbReference type="Proteomes" id="UP000068026">
    <property type="component" value="Chromosome"/>
</dbReference>
<keyword evidence="1" id="KW-1188">Viral release from host cell</keyword>
<sequence>MSYDIGPRISIAGEAEFRESVKKINSEMKALNAEMKSVTSAYDENDKSASKLKDQSMVLTKQIENQKGKMSLLTQQYEKQKAKLDVLEKALKDANARFGEGSKEATKAQVAYNKQANTLNAISANIHTVTSNLNRMNAEMGNIKSARLQQLADDAKDAGEHLESAGRKMTVLSAAITAGAAYSAKALIDYESAFAGVEKTVDGTVEELGKISDGIRVMSKDIPATANDIASVAEQAGQLGIEKENVLSFTKVMIDLGESTNLSANQAADSLARLANITGLDPANYERLGSTIVELGNNAATTESEIVEMSSRLAAAGDLVGFTEPQILAIATTISSLGIEAEAGGSAISKLVKQFEVMVATGSEGLGDFAKVANLTAEQFSAIWKHDPSKALAAFIDGLGQIKRSGGSVVATLDDLGITEIRLSNAVAAMATSNGLLTKNLDMANQAWIDNTALATEAEKRYATTASQIQIAKNTLNDIAITMGSEFLPMVNNAIEGVENLGKWFSNLNETEKENIIKILAITAAIGPMMTLTGKAAIGISALSTAVSAYRTATAAGTAATVAFTTALNITPIGLAATAIAALASVIAGSFIANMLTGKEAAEEFKDSVTAIGEEYSETMKTIQGDSENRMYDLTTAESAIARFQELNAITEKTAGQQAELATRAEEINTLLGEQVLILDSESGSYIVLADNMEAYIEKLRQEEEMKRLIAEQQAEQKKIQDTKAMIEEADALIAANAKEIASLREVGDSTYALEQKNLELRNSKIALSKEIESSQGKYDALQRQIDKTGEAISAVAAQAQNNKVAFEQLSNATNAVNASVDLATNALKEQAEAGEISHATAAKLIDAGYGMALAVDEETGAITINEQAYKDLIEQKIQNQIADLEAQKTSLVDKLNKESGAAVDAAGSFTALAFSKAMANEADTASLASVEAQINSLKNLQKNLGAVSSKTTAASKSTTKAARSSKQAVDKNVEAYKNARKELEYLRDTGVMEEKKFYNQLQGVQKKYLKETSDEWKSVNVELYKWKQKQAEELEKEAEKAAKNLEDSYKSMSEAISKRYENGFIDLKTYITNTKKERDKYLQGNKEAWVGSTQEMFDEVISIYNDIVSEQQKMADNLADYGELFSRDDDGKVQLENIEKQIDALEKYEKALDDLKGKGISDGLLNEIAGMGVEDGADVAQKLLGKSDASFQKYIEDWEEKQQKAQEIADKFYKDQKDDLKTNYLDELISDLNGLETEAYDAGKNIAENVTKGIVDGGGYQSQGQGDEKAPKGKSEGGSGDGMKAVLAKWEADQALIQEQMQTYTDMLIEKISVLEDASIEIGYQSMLGMAKGIEQGESEVVKAITRTVRAAIEAARDELDIHSPSREFEEIGDYSVDGYIKPWKGRAADVEQSIRDTLRAGVDIARQQITNTSSATTINEGDLVLQIANVNNGSDRDVSDLWRVGEFMRKQRSSARGGK</sequence>
<dbReference type="EMBL" id="FQUA01000014">
    <property type="protein sequence ID" value="SHF03734.1"/>
    <property type="molecule type" value="Genomic_DNA"/>
</dbReference>
<evidence type="ECO:0000256" key="3">
    <source>
        <dbReference type="SAM" id="MobiDB-lite"/>
    </source>
</evidence>
<evidence type="ECO:0000259" key="4">
    <source>
        <dbReference type="Pfam" id="PF10145"/>
    </source>
</evidence>
<feature type="coiled-coil region" evidence="2">
    <location>
        <begin position="1025"/>
        <end position="1056"/>
    </location>
</feature>
<feature type="compositionally biased region" description="Basic and acidic residues" evidence="3">
    <location>
        <begin position="1267"/>
        <end position="1276"/>
    </location>
</feature>
<feature type="coiled-coil region" evidence="2">
    <location>
        <begin position="693"/>
        <end position="730"/>
    </location>
</feature>
<reference evidence="5 7" key="1">
    <citation type="journal article" date="2016" name="Genome Announc.">
        <title>Complete Genome Sequence of the Amino Acid-Fermenting Clostridium propionicum X2 (DSM 1682).</title>
        <authorList>
            <person name="Poehlein A."/>
            <person name="Schlien K."/>
            <person name="Chowdhury N.P."/>
            <person name="Gottschalk G."/>
            <person name="Buckel W."/>
            <person name="Daniel R."/>
        </authorList>
    </citation>
    <scope>NUCLEOTIDE SEQUENCE [LARGE SCALE GENOMIC DNA]</scope>
    <source>
        <strain evidence="5 7">X2</strain>
    </source>
</reference>
<organism evidence="6 8">
    <name type="scientific">Anaerotignum propionicum DSM 1682</name>
    <dbReference type="NCBI Taxonomy" id="991789"/>
    <lineage>
        <taxon>Bacteria</taxon>
        <taxon>Bacillati</taxon>
        <taxon>Bacillota</taxon>
        <taxon>Clostridia</taxon>
        <taxon>Lachnospirales</taxon>
        <taxon>Anaerotignaceae</taxon>
        <taxon>Anaerotignum</taxon>
    </lineage>
</organism>
<evidence type="ECO:0000313" key="8">
    <source>
        <dbReference type="Proteomes" id="UP000184204"/>
    </source>
</evidence>
<evidence type="ECO:0000313" key="7">
    <source>
        <dbReference type="Proteomes" id="UP000068026"/>
    </source>
</evidence>
<feature type="region of interest" description="Disordered" evidence="3">
    <location>
        <begin position="1258"/>
        <end position="1282"/>
    </location>
</feature>
<gene>
    <name evidence="5" type="primary">smc_3</name>
    <name evidence="5" type="ORF">CPRO_24130</name>
    <name evidence="6" type="ORF">SAMN02745151_02579</name>
</gene>
<evidence type="ECO:0000256" key="1">
    <source>
        <dbReference type="ARBA" id="ARBA00022612"/>
    </source>
</evidence>